<sequence>MDASIRPKGILDFLSQQEIGQLSDPQNGGLNELFRRCALAVLNSDSQTDSGKEMLASFPDFRIEVVQQTRSIKLELRNAPPKAFVDGKLIQGINEHLFSVLRDIVFVGTELSKKRGYDLNLSSSITDFVYHILRNTGLLRGLTEPNLVVCWGGHSIDEIEYQYTKKVGYQLGLRELDICTGCGAGAMKGPMKGATIAHAKQRYYNGSYIGITEPGIIASESPNPIVNTLVVMPDIEKRLEAFVRIGHGFVVFPGGVGTTEEILYLLGILMHPKNADQPFPLVFTGPDDSKDYFEQIDRFIGATLGEEARKFYEIIINDPEQVARRIQSGIKSVREFRRKMGDAFYYNWMLHIDQDYQQPFSPTHSAMSSLYLHSEQPQHELASSLRKIFSGIVSGNIKEEGVLSIEKNGPFQITGDHKLMHEMDVLLSSFCRQQRMKLSRDTEYKPCYKISLREKRSESNRRK</sequence>
<dbReference type="NCBIfam" id="NF038390">
    <property type="entry name" value="Nsidase_PpnN"/>
    <property type="match status" value="1"/>
</dbReference>
<feature type="domain" description="Pyrimidine/purine nucleotide 5'-monophosphate nucleosidase N-terminal" evidence="2">
    <location>
        <begin position="4"/>
        <end position="110"/>
    </location>
</feature>
<dbReference type="InterPro" id="IPR049788">
    <property type="entry name" value="PpnN"/>
</dbReference>
<dbReference type="EMBL" id="UINC01032767">
    <property type="protein sequence ID" value="SVB20962.1"/>
    <property type="molecule type" value="Genomic_DNA"/>
</dbReference>
<evidence type="ECO:0008006" key="4">
    <source>
        <dbReference type="Google" id="ProtNLM"/>
    </source>
</evidence>
<evidence type="ECO:0000313" key="3">
    <source>
        <dbReference type="EMBL" id="SVB20962.1"/>
    </source>
</evidence>
<dbReference type="InterPro" id="IPR021826">
    <property type="entry name" value="PpnN_C"/>
</dbReference>
<dbReference type="SUPFAM" id="SSF102405">
    <property type="entry name" value="MCP/YpsA-like"/>
    <property type="match status" value="1"/>
</dbReference>
<dbReference type="Gene3D" id="3.30.1850.10">
    <property type="entry name" value="MoCo carrier protein-like"/>
    <property type="match status" value="1"/>
</dbReference>
<dbReference type="InterPro" id="IPR052341">
    <property type="entry name" value="LOG_family_nucleotidases"/>
</dbReference>
<protein>
    <recommendedName>
        <fullName evidence="4">AMP nucleosidase</fullName>
    </recommendedName>
</protein>
<dbReference type="Pfam" id="PF03641">
    <property type="entry name" value="Lysine_decarbox"/>
    <property type="match status" value="1"/>
</dbReference>
<dbReference type="Gene3D" id="3.40.50.450">
    <property type="match status" value="1"/>
</dbReference>
<dbReference type="InterPro" id="IPR027820">
    <property type="entry name" value="PpnN_N"/>
</dbReference>
<dbReference type="InterPro" id="IPR037153">
    <property type="entry name" value="PpnN-like_sf"/>
</dbReference>
<dbReference type="AlphaFoldDB" id="A0A382C5B1"/>
<dbReference type="Pfam" id="PF11892">
    <property type="entry name" value="PpnN_C"/>
    <property type="match status" value="1"/>
</dbReference>
<dbReference type="InterPro" id="IPR031100">
    <property type="entry name" value="LOG_fam"/>
</dbReference>
<dbReference type="Pfam" id="PF14793">
    <property type="entry name" value="DUF4478"/>
    <property type="match status" value="1"/>
</dbReference>
<evidence type="ECO:0000259" key="1">
    <source>
        <dbReference type="Pfam" id="PF11892"/>
    </source>
</evidence>
<feature type="domain" description="Pyrimidine/purine nucleotide 5'-monophosphate nucleosidase C-terminal" evidence="1">
    <location>
        <begin position="330"/>
        <end position="450"/>
    </location>
</feature>
<dbReference type="PANTHER" id="PTHR43393">
    <property type="entry name" value="CYTOKININ RIBOSIDE 5'-MONOPHOSPHATE PHOSPHORIBOHYDROLASE"/>
    <property type="match status" value="1"/>
</dbReference>
<dbReference type="GO" id="GO:0005829">
    <property type="term" value="C:cytosol"/>
    <property type="evidence" value="ECO:0007669"/>
    <property type="project" value="TreeGrafter"/>
</dbReference>
<reference evidence="3" key="1">
    <citation type="submission" date="2018-05" db="EMBL/GenBank/DDBJ databases">
        <authorList>
            <person name="Lanie J.A."/>
            <person name="Ng W.-L."/>
            <person name="Kazmierczak K.M."/>
            <person name="Andrzejewski T.M."/>
            <person name="Davidsen T.M."/>
            <person name="Wayne K.J."/>
            <person name="Tettelin H."/>
            <person name="Glass J.I."/>
            <person name="Rusch D."/>
            <person name="Podicherti R."/>
            <person name="Tsui H.-C.T."/>
            <person name="Winkler M.E."/>
        </authorList>
    </citation>
    <scope>NUCLEOTIDE SEQUENCE</scope>
</reference>
<evidence type="ECO:0000259" key="2">
    <source>
        <dbReference type="Pfam" id="PF14793"/>
    </source>
</evidence>
<organism evidence="3">
    <name type="scientific">marine metagenome</name>
    <dbReference type="NCBI Taxonomy" id="408172"/>
    <lineage>
        <taxon>unclassified sequences</taxon>
        <taxon>metagenomes</taxon>
        <taxon>ecological metagenomes</taxon>
    </lineage>
</organism>
<proteinExistence type="predicted"/>
<dbReference type="PANTHER" id="PTHR43393:SF1">
    <property type="entry name" value="PYRIMIDINE_PURINE NUCLEOTIDE 5'-MONOPHOSPHATE NUCLEOSIDASE"/>
    <property type="match status" value="1"/>
</dbReference>
<accession>A0A382C5B1</accession>
<gene>
    <name evidence="3" type="ORF">METZ01_LOCUS173816</name>
</gene>
<name>A0A382C5B1_9ZZZZ</name>